<dbReference type="GO" id="GO:0007169">
    <property type="term" value="P:cell surface receptor protein tyrosine kinase signaling pathway"/>
    <property type="evidence" value="ECO:0007669"/>
    <property type="project" value="TreeGrafter"/>
</dbReference>
<sequence>MKLADEISVLPQHPNIVVLLGVCKEENNNKVSLFQFCYPALSARKVLLGTDRICKLYDIWPFGLAPQQIKRLMDKKNPPTPWIAPETIFIEQYNDKSDVWSFGVFLWELYSFGEIPYKSMTREEIEQELRYNQHLKLPRDCPGAISNLILSSWNKDSERRPSFTEMFHELQSLRHYSLEVEPDLPTKMSMQQKGNEIVEGVDQHTYFTLNAE</sequence>
<keyword evidence="3" id="KW-1185">Reference proteome</keyword>
<dbReference type="PRINTS" id="PR00109">
    <property type="entry name" value="TYRKINASE"/>
</dbReference>
<gene>
    <name evidence="2" type="ORF">HOLleu_22032</name>
</gene>
<keyword evidence="2" id="KW-0808">Transferase</keyword>
<dbReference type="InterPro" id="IPR050122">
    <property type="entry name" value="RTK"/>
</dbReference>
<dbReference type="GO" id="GO:0004714">
    <property type="term" value="F:transmembrane receptor protein tyrosine kinase activity"/>
    <property type="evidence" value="ECO:0007669"/>
    <property type="project" value="TreeGrafter"/>
</dbReference>
<dbReference type="InterPro" id="IPR001245">
    <property type="entry name" value="Ser-Thr/Tyr_kinase_cat_dom"/>
</dbReference>
<dbReference type="EMBL" id="JAIZAY010000010">
    <property type="protein sequence ID" value="KAJ8034977.1"/>
    <property type="molecule type" value="Genomic_DNA"/>
</dbReference>
<dbReference type="PANTHER" id="PTHR24416">
    <property type="entry name" value="TYROSINE-PROTEIN KINASE RECEPTOR"/>
    <property type="match status" value="1"/>
</dbReference>
<evidence type="ECO:0000313" key="2">
    <source>
        <dbReference type="EMBL" id="KAJ8034977.1"/>
    </source>
</evidence>
<dbReference type="InterPro" id="IPR000719">
    <property type="entry name" value="Prot_kinase_dom"/>
</dbReference>
<evidence type="ECO:0000313" key="3">
    <source>
        <dbReference type="Proteomes" id="UP001152320"/>
    </source>
</evidence>
<keyword evidence="2" id="KW-0418">Kinase</keyword>
<protein>
    <submittedName>
        <fullName evidence="2">Megakaryocyte-associated tyrosine-protein kinase</fullName>
    </submittedName>
</protein>
<proteinExistence type="predicted"/>
<dbReference type="PANTHER" id="PTHR24416:SF600">
    <property type="entry name" value="PDGF- AND VEGF-RECEPTOR RELATED, ISOFORM J"/>
    <property type="match status" value="1"/>
</dbReference>
<accession>A0A9Q1H4D8</accession>
<name>A0A9Q1H4D8_HOLLE</name>
<evidence type="ECO:0000259" key="1">
    <source>
        <dbReference type="PROSITE" id="PS50011"/>
    </source>
</evidence>
<dbReference type="Gene3D" id="1.10.510.10">
    <property type="entry name" value="Transferase(Phosphotransferase) domain 1"/>
    <property type="match status" value="1"/>
</dbReference>
<dbReference type="InterPro" id="IPR011009">
    <property type="entry name" value="Kinase-like_dom_sf"/>
</dbReference>
<comment type="caution">
    <text evidence="2">The sequence shown here is derived from an EMBL/GenBank/DDBJ whole genome shotgun (WGS) entry which is preliminary data.</text>
</comment>
<dbReference type="PROSITE" id="PS50011">
    <property type="entry name" value="PROTEIN_KINASE_DOM"/>
    <property type="match status" value="1"/>
</dbReference>
<dbReference type="GO" id="GO:0005886">
    <property type="term" value="C:plasma membrane"/>
    <property type="evidence" value="ECO:0007669"/>
    <property type="project" value="TreeGrafter"/>
</dbReference>
<dbReference type="Proteomes" id="UP001152320">
    <property type="component" value="Chromosome 10"/>
</dbReference>
<organism evidence="2 3">
    <name type="scientific">Holothuria leucospilota</name>
    <name type="common">Black long sea cucumber</name>
    <name type="synonym">Mertensiothuria leucospilota</name>
    <dbReference type="NCBI Taxonomy" id="206669"/>
    <lineage>
        <taxon>Eukaryota</taxon>
        <taxon>Metazoa</taxon>
        <taxon>Echinodermata</taxon>
        <taxon>Eleutherozoa</taxon>
        <taxon>Echinozoa</taxon>
        <taxon>Holothuroidea</taxon>
        <taxon>Aspidochirotacea</taxon>
        <taxon>Aspidochirotida</taxon>
        <taxon>Holothuriidae</taxon>
        <taxon>Holothuria</taxon>
    </lineage>
</organism>
<dbReference type="GO" id="GO:0043235">
    <property type="term" value="C:receptor complex"/>
    <property type="evidence" value="ECO:0007669"/>
    <property type="project" value="TreeGrafter"/>
</dbReference>
<dbReference type="AlphaFoldDB" id="A0A9Q1H4D8"/>
<reference evidence="2" key="1">
    <citation type="submission" date="2021-10" db="EMBL/GenBank/DDBJ databases">
        <title>Tropical sea cucumber genome reveals ecological adaptation and Cuvierian tubules defense mechanism.</title>
        <authorList>
            <person name="Chen T."/>
        </authorList>
    </citation>
    <scope>NUCLEOTIDE SEQUENCE</scope>
    <source>
        <strain evidence="2">Nanhai2018</strain>
        <tissue evidence="2">Muscle</tissue>
    </source>
</reference>
<dbReference type="GO" id="GO:0005524">
    <property type="term" value="F:ATP binding"/>
    <property type="evidence" value="ECO:0007669"/>
    <property type="project" value="InterPro"/>
</dbReference>
<feature type="domain" description="Protein kinase" evidence="1">
    <location>
        <begin position="1"/>
        <end position="178"/>
    </location>
</feature>
<dbReference type="Pfam" id="PF07714">
    <property type="entry name" value="PK_Tyr_Ser-Thr"/>
    <property type="match status" value="1"/>
</dbReference>
<dbReference type="OrthoDB" id="546826at2759"/>
<dbReference type="SUPFAM" id="SSF56112">
    <property type="entry name" value="Protein kinase-like (PK-like)"/>
    <property type="match status" value="1"/>
</dbReference>